<evidence type="ECO:0000313" key="1">
    <source>
        <dbReference type="EMBL" id="KAF2441679.1"/>
    </source>
</evidence>
<name>A0A9P4U7W6_9PLEO</name>
<proteinExistence type="predicted"/>
<accession>A0A9P4U7W6</accession>
<evidence type="ECO:0000313" key="2">
    <source>
        <dbReference type="Proteomes" id="UP000799764"/>
    </source>
</evidence>
<dbReference type="OrthoDB" id="2851338at2759"/>
<keyword evidence="2" id="KW-1185">Reference proteome</keyword>
<comment type="caution">
    <text evidence="1">The sequence shown here is derived from an EMBL/GenBank/DDBJ whole genome shotgun (WGS) entry which is preliminary data.</text>
</comment>
<dbReference type="Proteomes" id="UP000799764">
    <property type="component" value="Unassembled WGS sequence"/>
</dbReference>
<dbReference type="AlphaFoldDB" id="A0A9P4U7W6"/>
<evidence type="ECO:0008006" key="3">
    <source>
        <dbReference type="Google" id="ProtNLM"/>
    </source>
</evidence>
<reference evidence="1" key="1">
    <citation type="journal article" date="2020" name="Stud. Mycol.">
        <title>101 Dothideomycetes genomes: a test case for predicting lifestyles and emergence of pathogens.</title>
        <authorList>
            <person name="Haridas S."/>
            <person name="Albert R."/>
            <person name="Binder M."/>
            <person name="Bloem J."/>
            <person name="Labutti K."/>
            <person name="Salamov A."/>
            <person name="Andreopoulos B."/>
            <person name="Baker S."/>
            <person name="Barry K."/>
            <person name="Bills G."/>
            <person name="Bluhm B."/>
            <person name="Cannon C."/>
            <person name="Castanera R."/>
            <person name="Culley D."/>
            <person name="Daum C."/>
            <person name="Ezra D."/>
            <person name="Gonzalez J."/>
            <person name="Henrissat B."/>
            <person name="Kuo A."/>
            <person name="Liang C."/>
            <person name="Lipzen A."/>
            <person name="Lutzoni F."/>
            <person name="Magnuson J."/>
            <person name="Mondo S."/>
            <person name="Nolan M."/>
            <person name="Ohm R."/>
            <person name="Pangilinan J."/>
            <person name="Park H.-J."/>
            <person name="Ramirez L."/>
            <person name="Alfaro M."/>
            <person name="Sun H."/>
            <person name="Tritt A."/>
            <person name="Yoshinaga Y."/>
            <person name="Zwiers L.-H."/>
            <person name="Turgeon B."/>
            <person name="Goodwin S."/>
            <person name="Spatafora J."/>
            <person name="Crous P."/>
            <person name="Grigoriev I."/>
        </authorList>
    </citation>
    <scope>NUCLEOTIDE SEQUENCE</scope>
    <source>
        <strain evidence="1">CBS 690.94</strain>
    </source>
</reference>
<organism evidence="1 2">
    <name type="scientific">Karstenula rhodostoma CBS 690.94</name>
    <dbReference type="NCBI Taxonomy" id="1392251"/>
    <lineage>
        <taxon>Eukaryota</taxon>
        <taxon>Fungi</taxon>
        <taxon>Dikarya</taxon>
        <taxon>Ascomycota</taxon>
        <taxon>Pezizomycotina</taxon>
        <taxon>Dothideomycetes</taxon>
        <taxon>Pleosporomycetidae</taxon>
        <taxon>Pleosporales</taxon>
        <taxon>Massarineae</taxon>
        <taxon>Didymosphaeriaceae</taxon>
        <taxon>Karstenula</taxon>
    </lineage>
</organism>
<dbReference type="EMBL" id="MU001505">
    <property type="protein sequence ID" value="KAF2441679.1"/>
    <property type="molecule type" value="Genomic_DNA"/>
</dbReference>
<gene>
    <name evidence="1" type="ORF">P171DRAFT_434327</name>
</gene>
<protein>
    <recommendedName>
        <fullName evidence="3">EthD domain-containing protein</fullName>
    </recommendedName>
</protein>
<sequence>MSATSSTPPTWTGAGIMQSFVKLRPDSKLSQDTLEKWFYDIYLPTILQTGIVKAITSWKAASASYERQWMIVFEVDDLELVQYGNRKHVGGGLHEIPRTSDLFPTQGPVDEFVDFESRILERVEAFGGVGNMADDVDTIIYAAMQPAPGGETDLDAWYREEHNEQMSKEPGYKRTTRYTPLFQTRNVGKPGGLDFVAFHQFGEGHKVGTEVEPLDPMTEWTKRCMGACEAIDAAVYRREKTLRP</sequence>